<feature type="non-terminal residue" evidence="5">
    <location>
        <position position="1"/>
    </location>
</feature>
<dbReference type="Gene3D" id="3.30.1520.10">
    <property type="entry name" value="Phox-like domain"/>
    <property type="match status" value="1"/>
</dbReference>
<evidence type="ECO:0000313" key="5">
    <source>
        <dbReference type="RefSeq" id="XP_027198666.1"/>
    </source>
</evidence>
<feature type="region of interest" description="Disordered" evidence="1">
    <location>
        <begin position="396"/>
        <end position="415"/>
    </location>
</feature>
<dbReference type="AlphaFoldDB" id="A0A6P6Y0N8"/>
<dbReference type="GO" id="GO:0035091">
    <property type="term" value="F:phosphatidylinositol binding"/>
    <property type="evidence" value="ECO:0007669"/>
    <property type="project" value="InterPro"/>
</dbReference>
<dbReference type="InterPro" id="IPR037213">
    <property type="entry name" value="Run_dom_sf"/>
</dbReference>
<dbReference type="OMA" id="TIPHVKL"/>
<dbReference type="OrthoDB" id="93876at2759"/>
<dbReference type="SUPFAM" id="SSF64268">
    <property type="entry name" value="PX domain"/>
    <property type="match status" value="1"/>
</dbReference>
<dbReference type="SMART" id="SM00312">
    <property type="entry name" value="PX"/>
    <property type="match status" value="1"/>
</dbReference>
<feature type="domain" description="RUN" evidence="3">
    <location>
        <begin position="29"/>
        <end position="174"/>
    </location>
</feature>
<dbReference type="Pfam" id="PF02759">
    <property type="entry name" value="RUN"/>
    <property type="match status" value="1"/>
</dbReference>
<dbReference type="Proteomes" id="UP000515146">
    <property type="component" value="Unplaced"/>
</dbReference>
<dbReference type="KEGG" id="dpte:113792908"/>
<feature type="compositionally biased region" description="Low complexity" evidence="1">
    <location>
        <begin position="400"/>
        <end position="415"/>
    </location>
</feature>
<dbReference type="InterPro" id="IPR004012">
    <property type="entry name" value="Run_dom"/>
</dbReference>
<dbReference type="PROSITE" id="PS50826">
    <property type="entry name" value="RUN"/>
    <property type="match status" value="1"/>
</dbReference>
<dbReference type="InterPro" id="IPR001683">
    <property type="entry name" value="PX_dom"/>
</dbReference>
<reference evidence="5" key="1">
    <citation type="submission" date="2025-08" db="UniProtKB">
        <authorList>
            <consortium name="RefSeq"/>
        </authorList>
    </citation>
    <scope>IDENTIFICATION</scope>
    <source>
        <strain evidence="5">Airmid</strain>
    </source>
</reference>
<keyword evidence="4" id="KW-1185">Reference proteome</keyword>
<dbReference type="RefSeq" id="XP_027198666.1">
    <property type="nucleotide sequence ID" value="XM_027342865.1"/>
</dbReference>
<feature type="region of interest" description="Disordered" evidence="1">
    <location>
        <begin position="318"/>
        <end position="343"/>
    </location>
</feature>
<evidence type="ECO:0000259" key="3">
    <source>
        <dbReference type="PROSITE" id="PS50826"/>
    </source>
</evidence>
<evidence type="ECO:0000259" key="2">
    <source>
        <dbReference type="PROSITE" id="PS50195"/>
    </source>
</evidence>
<dbReference type="Pfam" id="PF00787">
    <property type="entry name" value="PX"/>
    <property type="match status" value="1"/>
</dbReference>
<sequence length="642" mass="74439">CQQQLLINRLNSLITQCQNRFVNRYELATENDQLISNLLIIIEEIFTNGLLTKKSNKILGRGNKLFSNILSKNDINPCFWNYISAFLTEHELKRFLSLRFVHTDLGRGRSWIRNCLNEHSLEKYFLMIVEDTQEHRQQFYDDWALLLSQEQIDGLPSSFKSLNSILFALNIDNADLDRPSSSQSSSSPKKFNNDDDDDTMIKSLAPIRKNDENNRLVKSTRKKSNLIIIHDNDDDDDVDDEYDEGQETSVACLARSAPVNSFLQSSSMSTIVTQESFLDETNNSSETKRSLSSLSINNESDSSKLILYPISDDVNILPSSSSSSSTTNNPISNDTNQNNDNQTDLYGKIDELQKTRDRLTKENNLLNIQMKKYIATIELLKYNKCTIQSQPSTTTVETYQQQSSSAHHNNDHSNQTINDYQKKLIQISEMHGEIIEFNEHLYKVIQIKDAIIARLRNELIELRGPLPDQDEVISISTELESNTHSLQSLPQPLIHVWIPTAFLSGGFKGKSHHIYQIYVRIKDEEWNVYRRYSQFYSLYRLLKNQYPTTAKYEFPPKKAIGNKDSRVVQERRKKLECYLRNVINHIQLQHMDINNKEKFTTILPFLSDKYFLQDRSQSESNLNQQQQHQQPQQSNTRNYLGF</sequence>
<gene>
    <name evidence="5" type="primary">LOC113792908</name>
</gene>
<feature type="compositionally biased region" description="Low complexity" evidence="1">
    <location>
        <begin position="618"/>
        <end position="642"/>
    </location>
</feature>
<dbReference type="InterPro" id="IPR036871">
    <property type="entry name" value="PX_dom_sf"/>
</dbReference>
<dbReference type="PANTHER" id="PTHR47194">
    <property type="entry name" value="SORTING NEXIN-29-RELATED"/>
    <property type="match status" value="1"/>
</dbReference>
<dbReference type="SUPFAM" id="SSF140741">
    <property type="entry name" value="RUN domain-like"/>
    <property type="match status" value="1"/>
</dbReference>
<accession>A0A6P6Y0N8</accession>
<dbReference type="PANTHER" id="PTHR47194:SF3">
    <property type="entry name" value="SORTING NEXIN 29"/>
    <property type="match status" value="1"/>
</dbReference>
<name>A0A6P6Y0N8_DERPT</name>
<dbReference type="InParanoid" id="A0A6P6Y0N8"/>
<feature type="domain" description="PX" evidence="2">
    <location>
        <begin position="493"/>
        <end position="610"/>
    </location>
</feature>
<feature type="region of interest" description="Disordered" evidence="1">
    <location>
        <begin position="617"/>
        <end position="642"/>
    </location>
</feature>
<dbReference type="Gene3D" id="1.20.58.900">
    <property type="match status" value="1"/>
</dbReference>
<dbReference type="FunCoup" id="A0A6P6Y0N8">
    <property type="interactions" value="88"/>
</dbReference>
<proteinExistence type="predicted"/>
<protein>
    <submittedName>
        <fullName evidence="5">Sorting nexin-29-like</fullName>
    </submittedName>
</protein>
<dbReference type="SMART" id="SM00593">
    <property type="entry name" value="RUN"/>
    <property type="match status" value="1"/>
</dbReference>
<dbReference type="PROSITE" id="PS50195">
    <property type="entry name" value="PX"/>
    <property type="match status" value="1"/>
</dbReference>
<evidence type="ECO:0000256" key="1">
    <source>
        <dbReference type="SAM" id="MobiDB-lite"/>
    </source>
</evidence>
<organism evidence="4 5">
    <name type="scientific">Dermatophagoides pteronyssinus</name>
    <name type="common">European house dust mite</name>
    <dbReference type="NCBI Taxonomy" id="6956"/>
    <lineage>
        <taxon>Eukaryota</taxon>
        <taxon>Metazoa</taxon>
        <taxon>Ecdysozoa</taxon>
        <taxon>Arthropoda</taxon>
        <taxon>Chelicerata</taxon>
        <taxon>Arachnida</taxon>
        <taxon>Acari</taxon>
        <taxon>Acariformes</taxon>
        <taxon>Sarcoptiformes</taxon>
        <taxon>Astigmata</taxon>
        <taxon>Psoroptidia</taxon>
        <taxon>Analgoidea</taxon>
        <taxon>Pyroglyphidae</taxon>
        <taxon>Dermatophagoidinae</taxon>
        <taxon>Dermatophagoides</taxon>
    </lineage>
</organism>
<evidence type="ECO:0000313" key="4">
    <source>
        <dbReference type="Proteomes" id="UP000515146"/>
    </source>
</evidence>
<feature type="region of interest" description="Disordered" evidence="1">
    <location>
        <begin position="177"/>
        <end position="207"/>
    </location>
</feature>